<feature type="compositionally biased region" description="Polar residues" evidence="1">
    <location>
        <begin position="1"/>
        <end position="13"/>
    </location>
</feature>
<sequence length="69" mass="8213">MSFQVPQDQSGLQKKSALSLPHEKAQWQSLKWKYLLPSEILYANRAKKNRHSQKRVAVKKHQKKVEWEL</sequence>
<name>A0A270BUQ0_9PROT</name>
<protein>
    <submittedName>
        <fullName evidence="2">Uncharacterized protein</fullName>
    </submittedName>
</protein>
<feature type="region of interest" description="Disordered" evidence="1">
    <location>
        <begin position="1"/>
        <end position="20"/>
    </location>
</feature>
<evidence type="ECO:0000313" key="2">
    <source>
        <dbReference type="EMBL" id="PAL28401.1"/>
    </source>
</evidence>
<gene>
    <name evidence="2" type="ORF">B9K05_03755</name>
</gene>
<feature type="compositionally biased region" description="Basic residues" evidence="1">
    <location>
        <begin position="49"/>
        <end position="63"/>
    </location>
</feature>
<accession>A0A270BUQ0</accession>
<dbReference type="GeneID" id="98302475"/>
<dbReference type="AlphaFoldDB" id="A0A270BUQ0"/>
<dbReference type="STRING" id="1231343.Absy_014_036"/>
<comment type="caution">
    <text evidence="2">The sequence shown here is derived from an EMBL/GenBank/DDBJ whole genome shotgun (WGS) entry which is preliminary data.</text>
</comment>
<feature type="region of interest" description="Disordered" evidence="1">
    <location>
        <begin position="49"/>
        <end position="69"/>
    </location>
</feature>
<keyword evidence="3" id="KW-1185">Reference proteome</keyword>
<reference evidence="2 3" key="1">
    <citation type="submission" date="2017-04" db="EMBL/GenBank/DDBJ databases">
        <title>Kefir bacterial isolates.</title>
        <authorList>
            <person name="Kim Y."/>
            <person name="Blasche S."/>
            <person name="Patil K.R."/>
        </authorList>
    </citation>
    <scope>NUCLEOTIDE SEQUENCE [LARGE SCALE GENOMIC DNA]</scope>
    <source>
        <strain evidence="2 3">KR-2</strain>
    </source>
</reference>
<evidence type="ECO:0000313" key="3">
    <source>
        <dbReference type="Proteomes" id="UP000216033"/>
    </source>
</evidence>
<evidence type="ECO:0000256" key="1">
    <source>
        <dbReference type="SAM" id="MobiDB-lite"/>
    </source>
</evidence>
<proteinExistence type="predicted"/>
<dbReference type="EMBL" id="NDFP01000002">
    <property type="protein sequence ID" value="PAL28401.1"/>
    <property type="molecule type" value="Genomic_DNA"/>
</dbReference>
<organism evidence="2 3">
    <name type="scientific">Acetobacter syzygii</name>
    <dbReference type="NCBI Taxonomy" id="146476"/>
    <lineage>
        <taxon>Bacteria</taxon>
        <taxon>Pseudomonadati</taxon>
        <taxon>Pseudomonadota</taxon>
        <taxon>Alphaproteobacteria</taxon>
        <taxon>Acetobacterales</taxon>
        <taxon>Acetobacteraceae</taxon>
        <taxon>Acetobacter</taxon>
    </lineage>
</organism>
<dbReference type="RefSeq" id="WP_048853861.1">
    <property type="nucleotide sequence ID" value="NZ_BAMZ01000014.1"/>
</dbReference>
<dbReference type="Proteomes" id="UP000216033">
    <property type="component" value="Unassembled WGS sequence"/>
</dbReference>